<dbReference type="Pfam" id="PF13410">
    <property type="entry name" value="GST_C_2"/>
    <property type="match status" value="1"/>
</dbReference>
<dbReference type="PANTHER" id="PTHR32419:SF23">
    <property type="entry name" value="GLUTATHIONE S-TRANSFERASE (EUROFUNG)"/>
    <property type="match status" value="1"/>
</dbReference>
<organism evidence="1 2">
    <name type="scientific">Lasallia pustulata</name>
    <dbReference type="NCBI Taxonomy" id="136370"/>
    <lineage>
        <taxon>Eukaryota</taxon>
        <taxon>Fungi</taxon>
        <taxon>Dikarya</taxon>
        <taxon>Ascomycota</taxon>
        <taxon>Pezizomycotina</taxon>
        <taxon>Lecanoromycetes</taxon>
        <taxon>OSLEUM clade</taxon>
        <taxon>Umbilicariomycetidae</taxon>
        <taxon>Umbilicariales</taxon>
        <taxon>Umbilicariaceae</taxon>
        <taxon>Lasallia</taxon>
    </lineage>
</organism>
<dbReference type="GO" id="GO:0004364">
    <property type="term" value="F:glutathione transferase activity"/>
    <property type="evidence" value="ECO:0007669"/>
    <property type="project" value="InterPro"/>
</dbReference>
<protein>
    <submittedName>
        <fullName evidence="1">Glutathione s-transferase gst3</fullName>
    </submittedName>
</protein>
<evidence type="ECO:0000313" key="1">
    <source>
        <dbReference type="EMBL" id="KAA6416063.1"/>
    </source>
</evidence>
<evidence type="ECO:0000313" key="2">
    <source>
        <dbReference type="Proteomes" id="UP000324767"/>
    </source>
</evidence>
<dbReference type="OrthoDB" id="2309723at2759"/>
<dbReference type="AlphaFoldDB" id="A0A5M8Q4E2"/>
<gene>
    <name evidence="1" type="ORF">FRX48_00782</name>
</gene>
<keyword evidence="1" id="KW-0808">Transferase</keyword>
<dbReference type="Gene3D" id="1.20.1050.10">
    <property type="match status" value="1"/>
</dbReference>
<reference evidence="1 2" key="1">
    <citation type="submission" date="2019-09" db="EMBL/GenBank/DDBJ databases">
        <title>The hologenome of the rock-dwelling lichen Lasallia pustulata.</title>
        <authorList>
            <person name="Greshake Tzovaras B."/>
            <person name="Segers F."/>
            <person name="Bicker A."/>
            <person name="Dal Grande F."/>
            <person name="Otte J."/>
            <person name="Hankeln T."/>
            <person name="Schmitt I."/>
            <person name="Ebersberger I."/>
        </authorList>
    </citation>
    <scope>NUCLEOTIDE SEQUENCE [LARGE SCALE GENOMIC DNA]</scope>
    <source>
        <strain evidence="1">A1-1</strain>
    </source>
</reference>
<dbReference type="GO" id="GO:0005737">
    <property type="term" value="C:cytoplasm"/>
    <property type="evidence" value="ECO:0007669"/>
    <property type="project" value="TreeGrafter"/>
</dbReference>
<proteinExistence type="predicted"/>
<name>A0A5M8Q4E2_9LECA</name>
<dbReference type="Proteomes" id="UP000324767">
    <property type="component" value="Unassembled WGS sequence"/>
</dbReference>
<dbReference type="InterPro" id="IPR016639">
    <property type="entry name" value="GST_Omega/GSH"/>
</dbReference>
<dbReference type="SUPFAM" id="SSF47616">
    <property type="entry name" value="GST C-terminal domain-like"/>
    <property type="match status" value="1"/>
</dbReference>
<comment type="caution">
    <text evidence="1">The sequence shown here is derived from an EMBL/GenBank/DDBJ whole genome shotgun (WGS) entry which is preliminary data.</text>
</comment>
<dbReference type="InterPro" id="IPR036282">
    <property type="entry name" value="Glutathione-S-Trfase_C_sf"/>
</dbReference>
<sequence length="116" mass="14061">MFKHHNGPFVLGSRMTELDIKLYNTLVRFETIYVQHFKLTTGTIRHNYPFLNRFLKNMYWNVKVVRETTNFRHIKENYSKSHVDVNPKSITPLGPFPEVEEWTEKDEKWRKGLEEF</sequence>
<accession>A0A5M8Q4E2</accession>
<dbReference type="PANTHER" id="PTHR32419">
    <property type="entry name" value="GLUTATHIONYL-HYDROQUINONE REDUCTASE"/>
    <property type="match status" value="1"/>
</dbReference>
<dbReference type="EMBL" id="VXIT01000001">
    <property type="protein sequence ID" value="KAA6416063.1"/>
    <property type="molecule type" value="Genomic_DNA"/>
</dbReference>